<keyword evidence="2" id="KW-1185">Reference proteome</keyword>
<protein>
    <submittedName>
        <fullName evidence="1">Uncharacterized protein</fullName>
    </submittedName>
</protein>
<reference evidence="1" key="1">
    <citation type="submission" date="2022-03" db="EMBL/GenBank/DDBJ databases">
        <title>Complete genome sequence of Caldinitratiruptor microaerophilus.</title>
        <authorList>
            <person name="Mukaiyama R."/>
            <person name="Nishiyama T."/>
            <person name="Ueda K."/>
        </authorList>
    </citation>
    <scope>NUCLEOTIDE SEQUENCE</scope>
    <source>
        <strain evidence="1">JCM 16183</strain>
    </source>
</reference>
<organism evidence="1 2">
    <name type="scientific">Caldinitratiruptor microaerophilus</name>
    <dbReference type="NCBI Taxonomy" id="671077"/>
    <lineage>
        <taxon>Bacteria</taxon>
        <taxon>Bacillati</taxon>
        <taxon>Bacillota</taxon>
        <taxon>Clostridia</taxon>
        <taxon>Eubacteriales</taxon>
        <taxon>Symbiobacteriaceae</taxon>
        <taxon>Caldinitratiruptor</taxon>
    </lineage>
</organism>
<dbReference type="KEGG" id="cmic:caldi_21960"/>
<dbReference type="EMBL" id="AP025628">
    <property type="protein sequence ID" value="BDG61106.1"/>
    <property type="molecule type" value="Genomic_DNA"/>
</dbReference>
<dbReference type="RefSeq" id="WP_264841783.1">
    <property type="nucleotide sequence ID" value="NZ_AP025628.1"/>
</dbReference>
<accession>A0AA35CP82</accession>
<dbReference type="Proteomes" id="UP001163687">
    <property type="component" value="Chromosome"/>
</dbReference>
<name>A0AA35CP82_9FIRM</name>
<dbReference type="AlphaFoldDB" id="A0AA35CP82"/>
<gene>
    <name evidence="1" type="ORF">caldi_21960</name>
</gene>
<proteinExistence type="predicted"/>
<sequence>MTLFLVLDLAGLFVLFLIYAALRDLIDEVRALRRDVRAAGGTAGDADRPA</sequence>
<evidence type="ECO:0000313" key="2">
    <source>
        <dbReference type="Proteomes" id="UP001163687"/>
    </source>
</evidence>
<evidence type="ECO:0000313" key="1">
    <source>
        <dbReference type="EMBL" id="BDG61106.1"/>
    </source>
</evidence>